<organism evidence="6 7">
    <name type="scientific">Propionispira arboris</name>
    <dbReference type="NCBI Taxonomy" id="84035"/>
    <lineage>
        <taxon>Bacteria</taxon>
        <taxon>Bacillati</taxon>
        <taxon>Bacillota</taxon>
        <taxon>Negativicutes</taxon>
        <taxon>Selenomonadales</taxon>
        <taxon>Selenomonadaceae</taxon>
        <taxon>Propionispira</taxon>
    </lineage>
</organism>
<dbReference type="Gene3D" id="1.10.10.60">
    <property type="entry name" value="Homeodomain-like"/>
    <property type="match status" value="1"/>
</dbReference>
<sequence>MKKIIDDIRMIFKCCSLYYEDNMSQQEICDFLEISRPSVSRMIKMGKEQGIVKFEIKSPYGLTFGKMERELEKKFNLKEVIIVDSSSIVNGNEGINSKLVEESIDFLGKLLEDGEYVGVTMGMTLQNLTKMECIEEPIKCTFVPIVGGVGESRPDIHSNYIAMKMAKMFGGDCIQFFAPAVFSNADVLTGFMMEKSVKNIFKIFRKINTVIMGIGVPDRIGSTLMHTGYVDENILEEFVKLGAVGDIALQFFDESGKVEKFREFNERVAGMPIDQLKKVPQRIGIAGGAQKAKAVYGAIKGEFLNILITDIDCAKVLLEM</sequence>
<proteinExistence type="inferred from homology"/>
<dbReference type="Proteomes" id="UP000199662">
    <property type="component" value="Unassembled WGS sequence"/>
</dbReference>
<dbReference type="SUPFAM" id="SSF100950">
    <property type="entry name" value="NagB/RpiA/CoA transferase-like"/>
    <property type="match status" value="1"/>
</dbReference>
<evidence type="ECO:0000256" key="3">
    <source>
        <dbReference type="ARBA" id="ARBA00023125"/>
    </source>
</evidence>
<evidence type="ECO:0000256" key="2">
    <source>
        <dbReference type="ARBA" id="ARBA00023015"/>
    </source>
</evidence>
<gene>
    <name evidence="6" type="ORF">SAMN05660742_106170</name>
</gene>
<dbReference type="Gene3D" id="3.40.50.1360">
    <property type="match status" value="1"/>
</dbReference>
<dbReference type="PANTHER" id="PTHR34294:SF1">
    <property type="entry name" value="TRANSCRIPTIONAL REGULATOR LSRR"/>
    <property type="match status" value="1"/>
</dbReference>
<dbReference type="RefSeq" id="WP_177177521.1">
    <property type="nucleotide sequence ID" value="NZ_FNZK01000006.1"/>
</dbReference>
<feature type="domain" description="Sugar-binding" evidence="5">
    <location>
        <begin position="66"/>
        <end position="319"/>
    </location>
</feature>
<dbReference type="InterPro" id="IPR037171">
    <property type="entry name" value="NagB/RpiA_transferase-like"/>
</dbReference>
<comment type="similarity">
    <text evidence="1">Belongs to the SorC transcriptional regulatory family.</text>
</comment>
<name>A0A1H6YK80_9FIRM</name>
<accession>A0A1H6YK80</accession>
<dbReference type="STRING" id="84035.SAMN05660742_106170"/>
<keyword evidence="4" id="KW-0804">Transcription</keyword>
<dbReference type="Pfam" id="PF04198">
    <property type="entry name" value="Sugar-bind"/>
    <property type="match status" value="1"/>
</dbReference>
<evidence type="ECO:0000313" key="7">
    <source>
        <dbReference type="Proteomes" id="UP000199662"/>
    </source>
</evidence>
<keyword evidence="7" id="KW-1185">Reference proteome</keyword>
<dbReference type="InterPro" id="IPR051054">
    <property type="entry name" value="SorC_transcr_regulators"/>
</dbReference>
<keyword evidence="3 6" id="KW-0238">DNA-binding</keyword>
<dbReference type="PANTHER" id="PTHR34294">
    <property type="entry name" value="TRANSCRIPTIONAL REGULATOR-RELATED"/>
    <property type="match status" value="1"/>
</dbReference>
<evidence type="ECO:0000259" key="5">
    <source>
        <dbReference type="Pfam" id="PF04198"/>
    </source>
</evidence>
<dbReference type="EMBL" id="FNZK01000006">
    <property type="protein sequence ID" value="SEJ37640.1"/>
    <property type="molecule type" value="Genomic_DNA"/>
</dbReference>
<dbReference type="GO" id="GO:0030246">
    <property type="term" value="F:carbohydrate binding"/>
    <property type="evidence" value="ECO:0007669"/>
    <property type="project" value="InterPro"/>
</dbReference>
<evidence type="ECO:0000256" key="4">
    <source>
        <dbReference type="ARBA" id="ARBA00023163"/>
    </source>
</evidence>
<protein>
    <submittedName>
        <fullName evidence="6">DNA-binding transcriptional regulator LsrR, DeoR family</fullName>
    </submittedName>
</protein>
<dbReference type="GO" id="GO:0003677">
    <property type="term" value="F:DNA binding"/>
    <property type="evidence" value="ECO:0007669"/>
    <property type="project" value="UniProtKB-KW"/>
</dbReference>
<dbReference type="InterPro" id="IPR007324">
    <property type="entry name" value="Sugar-bd_dom_put"/>
</dbReference>
<evidence type="ECO:0000256" key="1">
    <source>
        <dbReference type="ARBA" id="ARBA00010466"/>
    </source>
</evidence>
<reference evidence="6 7" key="1">
    <citation type="submission" date="2016-10" db="EMBL/GenBank/DDBJ databases">
        <authorList>
            <person name="de Groot N.N."/>
        </authorList>
    </citation>
    <scope>NUCLEOTIDE SEQUENCE [LARGE SCALE GENOMIC DNA]</scope>
    <source>
        <strain evidence="6 7">DSM 2179</strain>
    </source>
</reference>
<evidence type="ECO:0000313" key="6">
    <source>
        <dbReference type="EMBL" id="SEJ37640.1"/>
    </source>
</evidence>
<keyword evidence="2" id="KW-0805">Transcription regulation</keyword>
<dbReference type="AlphaFoldDB" id="A0A1H6YK80"/>